<accession>A0A6V7FJF6</accession>
<evidence type="ECO:0000256" key="1">
    <source>
        <dbReference type="SAM" id="MobiDB-lite"/>
    </source>
</evidence>
<keyword evidence="3" id="KW-1185">Reference proteome</keyword>
<dbReference type="AlphaFoldDB" id="A0A6V7FJF6"/>
<evidence type="ECO:0000313" key="2">
    <source>
        <dbReference type="EMBL" id="CAD0363914.1"/>
    </source>
</evidence>
<sequence length="52" mass="6145">MIQRLLDRTAPRKFDHRNTDGRITRPSGKNNRHYNLLHGLHSRLMDSLGLKH</sequence>
<feature type="compositionally biased region" description="Basic and acidic residues" evidence="1">
    <location>
        <begin position="1"/>
        <end position="23"/>
    </location>
</feature>
<reference evidence="2 3" key="1">
    <citation type="submission" date="2020-07" db="EMBL/GenBank/DDBJ databases">
        <authorList>
            <person name="Pothier F. J."/>
        </authorList>
    </citation>
    <scope>NUCLEOTIDE SEQUENCE [LARGE SCALE GENOMIC DNA]</scope>
    <source>
        <strain evidence="2 3">CFBP 498</strain>
        <plasmid evidence="2 3">CFBP498_p224</plasmid>
    </source>
</reference>
<protein>
    <submittedName>
        <fullName evidence="2">Uncharacterized protein</fullName>
    </submittedName>
</protein>
<geneLocation type="plasmid" evidence="2 3">
    <name>CFBP498_p224</name>
</geneLocation>
<evidence type="ECO:0000313" key="3">
    <source>
        <dbReference type="Proteomes" id="UP000515406"/>
    </source>
</evidence>
<gene>
    <name evidence="2" type="ORF">CFBP498_49770</name>
</gene>
<organism evidence="2 3">
    <name type="scientific">Xanthomonas hortorum pv. vitians</name>
    <dbReference type="NCBI Taxonomy" id="83224"/>
    <lineage>
        <taxon>Bacteria</taxon>
        <taxon>Pseudomonadati</taxon>
        <taxon>Pseudomonadota</taxon>
        <taxon>Gammaproteobacteria</taxon>
        <taxon>Lysobacterales</taxon>
        <taxon>Lysobacteraceae</taxon>
        <taxon>Xanthomonas</taxon>
    </lineage>
</organism>
<keyword evidence="2" id="KW-0614">Plasmid</keyword>
<name>A0A6V7FJF6_9XANT</name>
<proteinExistence type="predicted"/>
<dbReference type="EMBL" id="LR828258">
    <property type="protein sequence ID" value="CAD0363914.1"/>
    <property type="molecule type" value="Genomic_DNA"/>
</dbReference>
<feature type="region of interest" description="Disordered" evidence="1">
    <location>
        <begin position="1"/>
        <end position="33"/>
    </location>
</feature>
<dbReference type="EMBL" id="LR828258">
    <property type="protein sequence ID" value="CAD0363916.1"/>
    <property type="molecule type" value="Genomic_DNA"/>
</dbReference>
<dbReference type="Proteomes" id="UP000515406">
    <property type="component" value="Plasmid CFBP498_p224"/>
</dbReference>